<evidence type="ECO:0000256" key="1">
    <source>
        <dbReference type="SAM" id="Phobius"/>
    </source>
</evidence>
<dbReference type="Proteomes" id="UP001374535">
    <property type="component" value="Chromosome 1"/>
</dbReference>
<evidence type="ECO:0000313" key="2">
    <source>
        <dbReference type="EMBL" id="WVZ23278.1"/>
    </source>
</evidence>
<gene>
    <name evidence="2" type="ORF">V8G54_001822</name>
</gene>
<accession>A0AAQ3P852</accession>
<feature type="transmembrane region" description="Helical" evidence="1">
    <location>
        <begin position="76"/>
        <end position="94"/>
    </location>
</feature>
<feature type="transmembrane region" description="Helical" evidence="1">
    <location>
        <begin position="47"/>
        <end position="69"/>
    </location>
</feature>
<keyword evidence="3" id="KW-1185">Reference proteome</keyword>
<feature type="transmembrane region" description="Helical" evidence="1">
    <location>
        <begin position="21"/>
        <end position="41"/>
    </location>
</feature>
<dbReference type="AlphaFoldDB" id="A0AAQ3P852"/>
<keyword evidence="1" id="KW-0812">Transmembrane</keyword>
<proteinExistence type="predicted"/>
<keyword evidence="1" id="KW-0472">Membrane</keyword>
<name>A0AAQ3P852_VIGMU</name>
<evidence type="ECO:0000313" key="3">
    <source>
        <dbReference type="Proteomes" id="UP001374535"/>
    </source>
</evidence>
<sequence>MVTFSWKIMGSNILLKNCVGLVLLEILATVLFLLVLCYFATGLTTTVLLPCLLVFWATLWFLFILVLCLHFCLPCTIISGLRFCLCGILAFAFVSDRFNPCVLIC</sequence>
<keyword evidence="1" id="KW-1133">Transmembrane helix</keyword>
<dbReference type="EMBL" id="CP144700">
    <property type="protein sequence ID" value="WVZ23278.1"/>
    <property type="molecule type" value="Genomic_DNA"/>
</dbReference>
<protein>
    <submittedName>
        <fullName evidence="2">Uncharacterized protein</fullName>
    </submittedName>
</protein>
<organism evidence="2 3">
    <name type="scientific">Vigna mungo</name>
    <name type="common">Black gram</name>
    <name type="synonym">Phaseolus mungo</name>
    <dbReference type="NCBI Taxonomy" id="3915"/>
    <lineage>
        <taxon>Eukaryota</taxon>
        <taxon>Viridiplantae</taxon>
        <taxon>Streptophyta</taxon>
        <taxon>Embryophyta</taxon>
        <taxon>Tracheophyta</taxon>
        <taxon>Spermatophyta</taxon>
        <taxon>Magnoliopsida</taxon>
        <taxon>eudicotyledons</taxon>
        <taxon>Gunneridae</taxon>
        <taxon>Pentapetalae</taxon>
        <taxon>rosids</taxon>
        <taxon>fabids</taxon>
        <taxon>Fabales</taxon>
        <taxon>Fabaceae</taxon>
        <taxon>Papilionoideae</taxon>
        <taxon>50 kb inversion clade</taxon>
        <taxon>NPAAA clade</taxon>
        <taxon>indigoferoid/millettioid clade</taxon>
        <taxon>Phaseoleae</taxon>
        <taxon>Vigna</taxon>
    </lineage>
</organism>
<reference evidence="2 3" key="1">
    <citation type="journal article" date="2023" name="Life. Sci Alliance">
        <title>Evolutionary insights into 3D genome organization and epigenetic landscape of Vigna mungo.</title>
        <authorList>
            <person name="Junaid A."/>
            <person name="Singh B."/>
            <person name="Bhatia S."/>
        </authorList>
    </citation>
    <scope>NUCLEOTIDE SEQUENCE [LARGE SCALE GENOMIC DNA]</scope>
    <source>
        <strain evidence="2">Urdbean</strain>
    </source>
</reference>